<comment type="caution">
    <text evidence="1">The sequence shown here is derived from an EMBL/GenBank/DDBJ whole genome shotgun (WGS) entry which is preliminary data.</text>
</comment>
<dbReference type="GO" id="GO:1990072">
    <property type="term" value="C:TRAPPIII protein complex"/>
    <property type="evidence" value="ECO:0007669"/>
    <property type="project" value="TreeGrafter"/>
</dbReference>
<accession>A0A099P6G4</accession>
<gene>
    <name evidence="1" type="ORF">JL09_g24</name>
</gene>
<dbReference type="AlphaFoldDB" id="A0A099P6G4"/>
<sequence length="665" mass="75926">MDLVFQKICSSRSYDDFDKLGVSPQLVHQVVTSAYAPRVSTLSTKKADEVASRFGKVDNIHTLFGYFENVFSFGENFGKQISSSVANNKEQSLNGSGCVRFVGDVLNFSTKQVDPDELFNLDFFQKELKDYKEMTVNSIRLIDDAELNYDTYRRNHIQIERLENSIYLKMISLVNMSESPSMFECFNHPVMQLVVISADDLKEDIDGMVSTLEKRKYPKWIDIDSIHQHILIIFDQSDASNLQNALKIQEELKFEKKKQSTVVPLNFTDSKSPVLKLYPSVFSVKENDELEDGSIFISQELFESLRLPLQSIVSRELVLFMNNKIKLWHEEVVTPRTSITGRLFGGRKWGGSSKTNFFSFGSSSTSLAGGQKEDTILGSGYNSSAGYYMYNSPEMILRKLGDWYFMLGDYKNAYSTYELIKKDMTNDNAFPYLASLQEHSVLSLLIGAIQKAGSGSQQLTLKMISTVINPLVESSFYSYLSRCNLKTYAIRMIILVSEFYFLLGQQTAMTTKPGSPISPSEIFLTESVRLFKKLIDAKLMGDLANGFLIQRVAVVYSSYELLFSFDPNFLFAPDEPYYESENDLKKVVTNPNKNCFGVTRNRKMILWLLLATRAFIELGEHVEAELTLWKVATELSRDTSKGRRNEWLERRDGLFFELNTKLENK</sequence>
<dbReference type="VEuPathDB" id="FungiDB:C5L36_0A10370"/>
<dbReference type="PANTHER" id="PTHR12975">
    <property type="entry name" value="TRANSPORT PROTEIN TRAPP"/>
    <property type="match status" value="1"/>
</dbReference>
<protein>
    <recommendedName>
        <fullName evidence="3">Trafficking protein particle complex III-specific subunit 85</fullName>
    </recommendedName>
</protein>
<name>A0A099P6G4_PICKU</name>
<evidence type="ECO:0008006" key="3">
    <source>
        <dbReference type="Google" id="ProtNLM"/>
    </source>
</evidence>
<evidence type="ECO:0000313" key="2">
    <source>
        <dbReference type="Proteomes" id="UP000029867"/>
    </source>
</evidence>
<proteinExistence type="predicted"/>
<dbReference type="EMBL" id="JQFK01000001">
    <property type="protein sequence ID" value="KGK40653.1"/>
    <property type="molecule type" value="Genomic_DNA"/>
</dbReference>
<dbReference type="eggNOG" id="KOG1938">
    <property type="taxonomic scope" value="Eukaryota"/>
</dbReference>
<dbReference type="Pfam" id="PF12739">
    <property type="entry name" value="TRAPPC-Trs85"/>
    <property type="match status" value="1"/>
</dbReference>
<dbReference type="HOGENOM" id="CLU_028342_0_0_1"/>
<reference evidence="2" key="1">
    <citation type="journal article" date="2014" name="Microb. Cell Fact.">
        <title>Exploiting Issatchenkia orientalis SD108 for succinic acid production.</title>
        <authorList>
            <person name="Xiao H."/>
            <person name="Shao Z."/>
            <person name="Jiang Y."/>
            <person name="Dole S."/>
            <person name="Zhao H."/>
        </authorList>
    </citation>
    <scope>NUCLEOTIDE SEQUENCE [LARGE SCALE GENOMIC DNA]</scope>
    <source>
        <strain evidence="2">SD108</strain>
    </source>
</reference>
<organism evidence="1 2">
    <name type="scientific">Pichia kudriavzevii</name>
    <name type="common">Yeast</name>
    <name type="synonym">Issatchenkia orientalis</name>
    <dbReference type="NCBI Taxonomy" id="4909"/>
    <lineage>
        <taxon>Eukaryota</taxon>
        <taxon>Fungi</taxon>
        <taxon>Dikarya</taxon>
        <taxon>Ascomycota</taxon>
        <taxon>Saccharomycotina</taxon>
        <taxon>Pichiomycetes</taxon>
        <taxon>Pichiales</taxon>
        <taxon>Pichiaceae</taxon>
        <taxon>Pichia</taxon>
    </lineage>
</organism>
<dbReference type="InterPro" id="IPR024420">
    <property type="entry name" value="TRAPP_III_complex_Trs85"/>
</dbReference>
<dbReference type="PANTHER" id="PTHR12975:SF6">
    <property type="entry name" value="TRAFFICKING PROTEIN PARTICLE COMPLEX SUBUNIT 8"/>
    <property type="match status" value="1"/>
</dbReference>
<dbReference type="Proteomes" id="UP000029867">
    <property type="component" value="Unassembled WGS sequence"/>
</dbReference>
<evidence type="ECO:0000313" key="1">
    <source>
        <dbReference type="EMBL" id="KGK40653.1"/>
    </source>
</evidence>